<dbReference type="GeneID" id="90983948"/>
<dbReference type="Gene3D" id="3.50.50.60">
    <property type="entry name" value="FAD/NAD(P)-binding domain"/>
    <property type="match status" value="2"/>
</dbReference>
<dbReference type="GO" id="GO:0016491">
    <property type="term" value="F:oxidoreductase activity"/>
    <property type="evidence" value="ECO:0007669"/>
    <property type="project" value="UniProtKB-KW"/>
</dbReference>
<feature type="domain" description="FAD/NAD(P)-binding" evidence="2">
    <location>
        <begin position="5"/>
        <end position="310"/>
    </location>
</feature>
<dbReference type="AlphaFoldDB" id="A0A073IQQ5"/>
<dbReference type="PATRIC" id="fig|2754.20.peg.2020"/>
<keyword evidence="1" id="KW-0560">Oxidoreductase</keyword>
<evidence type="ECO:0000313" key="3">
    <source>
        <dbReference type="EMBL" id="KEJ92059.1"/>
    </source>
</evidence>
<dbReference type="PANTHER" id="PTHR42949:SF3">
    <property type="entry name" value="ANAEROBIC GLYCEROL-3-PHOSPHATE DEHYDROGENASE SUBUNIT B"/>
    <property type="match status" value="1"/>
</dbReference>
<dbReference type="RefSeq" id="WP_037976818.1">
    <property type="nucleotide sequence ID" value="NZ_JAWRIX010000018.1"/>
</dbReference>
<dbReference type="InterPro" id="IPR051691">
    <property type="entry name" value="Metab_Enz_Cyan_OpOx_G3PDH"/>
</dbReference>
<dbReference type="SUPFAM" id="SSF51905">
    <property type="entry name" value="FAD/NAD(P)-binding domain"/>
    <property type="match status" value="1"/>
</dbReference>
<comment type="caution">
    <text evidence="3">The sequence shown here is derived from an EMBL/GenBank/DDBJ whole genome shotgun (WGS) entry which is preliminary data.</text>
</comment>
<dbReference type="InterPro" id="IPR023753">
    <property type="entry name" value="FAD/NAD-binding_dom"/>
</dbReference>
<name>A0A073IQQ5_9BACT</name>
<gene>
    <name evidence="3" type="ORF">EH55_06675</name>
</gene>
<reference evidence="3 4" key="1">
    <citation type="submission" date="2014-04" db="EMBL/GenBank/DDBJ databases">
        <title>Draft Genome Sequence of Synergistes jonesii.</title>
        <authorList>
            <person name="Coil D.A."/>
            <person name="Eisen J.A."/>
            <person name="Holland-Moritz H.E."/>
        </authorList>
    </citation>
    <scope>NUCLEOTIDE SEQUENCE [LARGE SCALE GENOMIC DNA]</scope>
    <source>
        <strain evidence="3 4">78-1</strain>
    </source>
</reference>
<dbReference type="Pfam" id="PF07992">
    <property type="entry name" value="Pyr_redox_2"/>
    <property type="match status" value="1"/>
</dbReference>
<dbReference type="PRINTS" id="PR00368">
    <property type="entry name" value="FADPNR"/>
</dbReference>
<dbReference type="STRING" id="2754.EH55_06675"/>
<dbReference type="OrthoDB" id="9776839at2"/>
<accession>A0A073IQQ5</accession>
<keyword evidence="4" id="KW-1185">Reference proteome</keyword>
<evidence type="ECO:0000256" key="1">
    <source>
        <dbReference type="ARBA" id="ARBA00023002"/>
    </source>
</evidence>
<evidence type="ECO:0000313" key="4">
    <source>
        <dbReference type="Proteomes" id="UP000027665"/>
    </source>
</evidence>
<proteinExistence type="predicted"/>
<sequence length="365" mass="38558">MREAEVIIIGAGPAGLGAAVEAAKYGCGSVVVFDENRSCGGQLIKQLHKFFGSAEHQAGVRGFVLGQKLEEEALSLGVRIMTNSVVWGVFRENKLGVFTSDGKVQQWGFKKLIIATGAMENALAFSGWTLPGVMGAGACQTMMNMHRVLPGKRVLMVGSGNVGLIVTYQLLQAGAEQVTVIEAAPSIGGYGVHAAKIARAGVPILCSHTITEAIGPNGYVEKAVIQKLDEQWQPIPGTETELDVDMICLSVGLSPLVELARLAQCRMAYLPTLGGYVPIHDQNMRTSEPDVYVAGDLAGVEEASTALDEGRLAGVAVAEALGHPSADAAEAEKGAIRLRLRNLRSGSYGDKRQAGKENLMGRMSE</sequence>
<dbReference type="PANTHER" id="PTHR42949">
    <property type="entry name" value="ANAEROBIC GLYCEROL-3-PHOSPHATE DEHYDROGENASE SUBUNIT B"/>
    <property type="match status" value="1"/>
</dbReference>
<protein>
    <submittedName>
        <fullName evidence="3">Pyridine nucleotide-disulfide oxidoreductase</fullName>
    </submittedName>
</protein>
<dbReference type="EMBL" id="JMKI01000036">
    <property type="protein sequence ID" value="KEJ92059.1"/>
    <property type="molecule type" value="Genomic_DNA"/>
</dbReference>
<dbReference type="eggNOG" id="COG0446">
    <property type="taxonomic scope" value="Bacteria"/>
</dbReference>
<evidence type="ECO:0000259" key="2">
    <source>
        <dbReference type="Pfam" id="PF07992"/>
    </source>
</evidence>
<dbReference type="Proteomes" id="UP000027665">
    <property type="component" value="Unassembled WGS sequence"/>
</dbReference>
<dbReference type="InterPro" id="IPR036188">
    <property type="entry name" value="FAD/NAD-bd_sf"/>
</dbReference>
<dbReference type="PRINTS" id="PR00469">
    <property type="entry name" value="PNDRDTASEII"/>
</dbReference>
<organism evidence="3 4">
    <name type="scientific">Synergistes jonesii</name>
    <dbReference type="NCBI Taxonomy" id="2754"/>
    <lineage>
        <taxon>Bacteria</taxon>
        <taxon>Thermotogati</taxon>
        <taxon>Synergistota</taxon>
        <taxon>Synergistia</taxon>
        <taxon>Synergistales</taxon>
        <taxon>Synergistaceae</taxon>
        <taxon>Synergistes</taxon>
    </lineage>
</organism>